<accession>A0AAW0B7R2</accession>
<reference evidence="1 2" key="1">
    <citation type="journal article" date="2024" name="J Genomics">
        <title>Draft genome sequencing and assembly of Favolaschia claudopus CIRM-BRFM 2984 isolated from oak limbs.</title>
        <authorList>
            <person name="Navarro D."/>
            <person name="Drula E."/>
            <person name="Chaduli D."/>
            <person name="Cazenave R."/>
            <person name="Ahrendt S."/>
            <person name="Wang J."/>
            <person name="Lipzen A."/>
            <person name="Daum C."/>
            <person name="Barry K."/>
            <person name="Grigoriev I.V."/>
            <person name="Favel A."/>
            <person name="Rosso M.N."/>
            <person name="Martin F."/>
        </authorList>
    </citation>
    <scope>NUCLEOTIDE SEQUENCE [LARGE SCALE GENOMIC DNA]</scope>
    <source>
        <strain evidence="1 2">CIRM-BRFM 2984</strain>
    </source>
</reference>
<organism evidence="1 2">
    <name type="scientific">Favolaschia claudopus</name>
    <dbReference type="NCBI Taxonomy" id="2862362"/>
    <lineage>
        <taxon>Eukaryota</taxon>
        <taxon>Fungi</taxon>
        <taxon>Dikarya</taxon>
        <taxon>Basidiomycota</taxon>
        <taxon>Agaricomycotina</taxon>
        <taxon>Agaricomycetes</taxon>
        <taxon>Agaricomycetidae</taxon>
        <taxon>Agaricales</taxon>
        <taxon>Marasmiineae</taxon>
        <taxon>Mycenaceae</taxon>
        <taxon>Favolaschia</taxon>
    </lineage>
</organism>
<gene>
    <name evidence="1" type="ORF">R3P38DRAFT_1112386</name>
</gene>
<keyword evidence="2" id="KW-1185">Reference proteome</keyword>
<evidence type="ECO:0000313" key="2">
    <source>
        <dbReference type="Proteomes" id="UP001362999"/>
    </source>
</evidence>
<dbReference type="Proteomes" id="UP001362999">
    <property type="component" value="Unassembled WGS sequence"/>
</dbReference>
<protein>
    <recommendedName>
        <fullName evidence="3">Secreted protein</fullName>
    </recommendedName>
</protein>
<proteinExistence type="predicted"/>
<evidence type="ECO:0008006" key="3">
    <source>
        <dbReference type="Google" id="ProtNLM"/>
    </source>
</evidence>
<dbReference type="AlphaFoldDB" id="A0AAW0B7R2"/>
<evidence type="ECO:0000313" key="1">
    <source>
        <dbReference type="EMBL" id="KAK7022240.1"/>
    </source>
</evidence>
<sequence>MWRALFTSLLLWTTIFMTSSLFVLQYHHRRGGRQGRVDEARLANERRAVRDTLLLPIFQSTFSFLISCLAPPPATHAPTAPAQLIVSEQEVGLSSHDLAFFPNHEHLALCFGA</sequence>
<comment type="caution">
    <text evidence="1">The sequence shown here is derived from an EMBL/GenBank/DDBJ whole genome shotgun (WGS) entry which is preliminary data.</text>
</comment>
<name>A0AAW0B7R2_9AGAR</name>
<dbReference type="EMBL" id="JAWWNJ010000037">
    <property type="protein sequence ID" value="KAK7022240.1"/>
    <property type="molecule type" value="Genomic_DNA"/>
</dbReference>